<keyword evidence="1" id="KW-0732">Signal</keyword>
<feature type="chain" id="PRO_5046635463" description="YVTN family beta-propeller protein" evidence="1">
    <location>
        <begin position="34"/>
        <end position="339"/>
    </location>
</feature>
<dbReference type="Proteomes" id="UP001596111">
    <property type="component" value="Unassembled WGS sequence"/>
</dbReference>
<dbReference type="Gene3D" id="2.130.10.10">
    <property type="entry name" value="YVTN repeat-like/Quinoprotein amine dehydrogenase"/>
    <property type="match status" value="2"/>
</dbReference>
<organism evidence="2 3">
    <name type="scientific">Rhodanobacter terrae</name>
    <dbReference type="NCBI Taxonomy" id="418647"/>
    <lineage>
        <taxon>Bacteria</taxon>
        <taxon>Pseudomonadati</taxon>
        <taxon>Pseudomonadota</taxon>
        <taxon>Gammaproteobacteria</taxon>
        <taxon>Lysobacterales</taxon>
        <taxon>Rhodanobacteraceae</taxon>
        <taxon>Rhodanobacter</taxon>
    </lineage>
</organism>
<feature type="signal peptide" evidence="1">
    <location>
        <begin position="1"/>
        <end position="33"/>
    </location>
</feature>
<dbReference type="PANTHER" id="PTHR47197:SF3">
    <property type="entry name" value="DIHYDRO-HEME D1 DEHYDROGENASE"/>
    <property type="match status" value="1"/>
</dbReference>
<protein>
    <recommendedName>
        <fullName evidence="4">YVTN family beta-propeller protein</fullName>
    </recommendedName>
</protein>
<reference evidence="3" key="1">
    <citation type="journal article" date="2019" name="Int. J. Syst. Evol. Microbiol.">
        <title>The Global Catalogue of Microorganisms (GCM) 10K type strain sequencing project: providing services to taxonomists for standard genome sequencing and annotation.</title>
        <authorList>
            <consortium name="The Broad Institute Genomics Platform"/>
            <consortium name="The Broad Institute Genome Sequencing Center for Infectious Disease"/>
            <person name="Wu L."/>
            <person name="Ma J."/>
        </authorList>
    </citation>
    <scope>NUCLEOTIDE SEQUENCE [LARGE SCALE GENOMIC DNA]</scope>
    <source>
        <strain evidence="3">CGMCC 1.13587</strain>
    </source>
</reference>
<dbReference type="InterPro" id="IPR051200">
    <property type="entry name" value="Host-pathogen_enzymatic-act"/>
</dbReference>
<dbReference type="EMBL" id="JBHSNG010000010">
    <property type="protein sequence ID" value="MFC5581668.1"/>
    <property type="molecule type" value="Genomic_DNA"/>
</dbReference>
<evidence type="ECO:0008006" key="4">
    <source>
        <dbReference type="Google" id="ProtNLM"/>
    </source>
</evidence>
<evidence type="ECO:0000313" key="2">
    <source>
        <dbReference type="EMBL" id="MFC5581668.1"/>
    </source>
</evidence>
<dbReference type="InterPro" id="IPR015943">
    <property type="entry name" value="WD40/YVTN_repeat-like_dom_sf"/>
</dbReference>
<keyword evidence="3" id="KW-1185">Reference proteome</keyword>
<gene>
    <name evidence="2" type="ORF">ACFPPB_11150</name>
</gene>
<dbReference type="InterPro" id="IPR011048">
    <property type="entry name" value="Haem_d1_sf"/>
</dbReference>
<accession>A0ABW0SYJ0</accession>
<sequence>MAPQLTPKRRWAMAFTPVLIVAATTACSSPAIGHLPLAAVADAPLTGGTTRWDYASLDPAAHRLYLAHLGDSVVTVFDTQTQRVVADVPNVSHVHGVLFVPELRRVYASATGTDEVVAIDPVTLKITARVPAGDYPDGMAYASEAHKLYVSDEHGGTDTVIDVRTNTRVATIPLGGEVGNTQYDPVSRHIFANVQTRRQLVEIDPATDKVISRMDLPGAEGNHGLYIDPVTHLAFVACEDNNKLIVVDLTSRRVVSTFDVARDPDVLAFDRGLGWLYVAGESGEVSLFHVQGQTVDPVASGVLGPNAHVVAVDEVTHRAYFPLKSLAGRPQLRITEPKR</sequence>
<comment type="caution">
    <text evidence="2">The sequence shown here is derived from an EMBL/GenBank/DDBJ whole genome shotgun (WGS) entry which is preliminary data.</text>
</comment>
<dbReference type="SUPFAM" id="SSF51004">
    <property type="entry name" value="C-terminal (heme d1) domain of cytochrome cd1-nitrite reductase"/>
    <property type="match status" value="1"/>
</dbReference>
<evidence type="ECO:0000313" key="3">
    <source>
        <dbReference type="Proteomes" id="UP001596111"/>
    </source>
</evidence>
<evidence type="ECO:0000256" key="1">
    <source>
        <dbReference type="SAM" id="SignalP"/>
    </source>
</evidence>
<dbReference type="RefSeq" id="WP_377327025.1">
    <property type="nucleotide sequence ID" value="NZ_JBHSNG010000010.1"/>
</dbReference>
<proteinExistence type="predicted"/>
<name>A0ABW0SYJ0_9GAMM</name>
<dbReference type="PANTHER" id="PTHR47197">
    <property type="entry name" value="PROTEIN NIRF"/>
    <property type="match status" value="1"/>
</dbReference>